<sequence length="105" mass="12587">MKYDELDFFEFFESEPSYLFEKEAGICSYSYEKDSFKIYVSLSYYEDYMSIDISYKSGTVYSGEITNIEEIKKFDTDILKVVTDKNWIFLKKWPCIGVTFDERLE</sequence>
<comment type="caution">
    <text evidence="1">The sequence shown here is derived from an EMBL/GenBank/DDBJ whole genome shotgun (WGS) entry which is preliminary data.</text>
</comment>
<proteinExistence type="predicted"/>
<dbReference type="EMBL" id="RRCM01000001">
    <property type="protein sequence ID" value="RRJ16373.1"/>
    <property type="molecule type" value="Genomic_DNA"/>
</dbReference>
<evidence type="ECO:0000313" key="1">
    <source>
        <dbReference type="EMBL" id="RRJ16373.1"/>
    </source>
</evidence>
<gene>
    <name evidence="1" type="ORF">EHW90_05080</name>
</gene>
<protein>
    <submittedName>
        <fullName evidence="1">Uncharacterized protein</fullName>
    </submittedName>
</protein>
<evidence type="ECO:0000313" key="2">
    <source>
        <dbReference type="Proteomes" id="UP000276982"/>
    </source>
</evidence>
<organism evidence="1 2">
    <name type="scientific">Lachnoanaerobaculum orale</name>
    <dbReference type="NCBI Taxonomy" id="979627"/>
    <lineage>
        <taxon>Bacteria</taxon>
        <taxon>Bacillati</taxon>
        <taxon>Bacillota</taxon>
        <taxon>Clostridia</taxon>
        <taxon>Lachnospirales</taxon>
        <taxon>Lachnospiraceae</taxon>
        <taxon>Lachnoanaerobaculum</taxon>
    </lineage>
</organism>
<dbReference type="RefSeq" id="WP_124951740.1">
    <property type="nucleotide sequence ID" value="NZ_RRCM01000001.1"/>
</dbReference>
<dbReference type="AlphaFoldDB" id="A0A3P3Q7H6"/>
<accession>A0A3P3Q7H6</accession>
<dbReference type="Proteomes" id="UP000276982">
    <property type="component" value="Unassembled WGS sequence"/>
</dbReference>
<name>A0A3P3Q7H6_9FIRM</name>
<keyword evidence="2" id="KW-1185">Reference proteome</keyword>
<reference evidence="1 2" key="1">
    <citation type="submission" date="2018-11" db="EMBL/GenBank/DDBJ databases">
        <title>Genome sequencing of Lachnoanaerobaculum orale DSM 24553T.</title>
        <authorList>
            <person name="Kook J.-K."/>
            <person name="Park S.-N."/>
            <person name="Lim Y.K."/>
        </authorList>
    </citation>
    <scope>NUCLEOTIDE SEQUENCE [LARGE SCALE GENOMIC DNA]</scope>
    <source>
        <strain evidence="1 2">DSM 24553</strain>
    </source>
</reference>